<reference evidence="1 2" key="1">
    <citation type="submission" date="2020-05" db="EMBL/GenBank/DDBJ databases">
        <title>Identification and distribution of gene clusters putatively required for synthesis of sphingolipid metabolism inhibitors in phylogenetically diverse species of the filamentous fungus Fusarium.</title>
        <authorList>
            <person name="Kim H.-S."/>
            <person name="Busman M."/>
            <person name="Brown D.W."/>
            <person name="Divon H."/>
            <person name="Uhlig S."/>
            <person name="Proctor R.H."/>
        </authorList>
    </citation>
    <scope>NUCLEOTIDE SEQUENCE [LARGE SCALE GENOMIC DNA]</scope>
    <source>
        <strain evidence="1 2">NRRL 66235</strain>
    </source>
</reference>
<accession>A0A8H6DED5</accession>
<dbReference type="PANTHER" id="PTHR33481:SF1">
    <property type="entry name" value="ENDONUCLEASE_EXONUCLEASE_PHOSPHATASE DOMAIN-CONTAINING PROTEIN-RELATED"/>
    <property type="match status" value="1"/>
</dbReference>
<dbReference type="AlphaFoldDB" id="A0A8H6DED5"/>
<proteinExistence type="predicted"/>
<dbReference type="OrthoDB" id="4842715at2759"/>
<evidence type="ECO:0000313" key="2">
    <source>
        <dbReference type="Proteomes" id="UP000544331"/>
    </source>
</evidence>
<dbReference type="GO" id="GO:0003964">
    <property type="term" value="F:RNA-directed DNA polymerase activity"/>
    <property type="evidence" value="ECO:0007669"/>
    <property type="project" value="UniProtKB-KW"/>
</dbReference>
<gene>
    <name evidence="1" type="ORF">FMUND_7404</name>
</gene>
<evidence type="ECO:0000313" key="1">
    <source>
        <dbReference type="EMBL" id="KAF5714461.1"/>
    </source>
</evidence>
<organism evidence="1 2">
    <name type="scientific">Fusarium mundagurra</name>
    <dbReference type="NCBI Taxonomy" id="1567541"/>
    <lineage>
        <taxon>Eukaryota</taxon>
        <taxon>Fungi</taxon>
        <taxon>Dikarya</taxon>
        <taxon>Ascomycota</taxon>
        <taxon>Pezizomycotina</taxon>
        <taxon>Sordariomycetes</taxon>
        <taxon>Hypocreomycetidae</taxon>
        <taxon>Hypocreales</taxon>
        <taxon>Nectriaceae</taxon>
        <taxon>Fusarium</taxon>
        <taxon>Fusarium fujikuroi species complex</taxon>
    </lineage>
</organism>
<keyword evidence="1" id="KW-0548">Nucleotidyltransferase</keyword>
<sequence>MASSSIDEMVRWGAANGISLDPNKTEVMHFSHSKLRTAPATRHGDVEKFPDSALRWLGIWLDSRLSFRIHVEKWAGKAHAVTYHLRGLANTIRGPLPSAILVPRYCQTKMEQAYQRHTIWQSASHTKNEQGFTPVHGAILPVWKTTPIAILHRESGIPPVDQLLGKRRWRFSARLKSLDDAHPLVRRTLPIHQPTYHDLIKRRGPKLLQKRFQQEEMPLLQTAPKEKTAKAFLHWVKSLDPLTLVVYSD</sequence>
<keyword evidence="2" id="KW-1185">Reference proteome</keyword>
<protein>
    <submittedName>
        <fullName evidence="1">Reverse transcriptase</fullName>
    </submittedName>
</protein>
<comment type="caution">
    <text evidence="1">The sequence shown here is derived from an EMBL/GenBank/DDBJ whole genome shotgun (WGS) entry which is preliminary data.</text>
</comment>
<dbReference type="Proteomes" id="UP000544331">
    <property type="component" value="Unassembled WGS sequence"/>
</dbReference>
<dbReference type="EMBL" id="JAAOAN010000243">
    <property type="protein sequence ID" value="KAF5714461.1"/>
    <property type="molecule type" value="Genomic_DNA"/>
</dbReference>
<keyword evidence="1" id="KW-0695">RNA-directed DNA polymerase</keyword>
<dbReference type="PANTHER" id="PTHR33481">
    <property type="entry name" value="REVERSE TRANSCRIPTASE"/>
    <property type="match status" value="1"/>
</dbReference>
<name>A0A8H6DED5_9HYPO</name>
<keyword evidence="1" id="KW-0808">Transferase</keyword>